<dbReference type="Proteomes" id="UP000033977">
    <property type="component" value="Unassembled WGS sequence"/>
</dbReference>
<gene>
    <name evidence="2" type="ORF">UW49_C0007G0100</name>
</gene>
<comment type="caution">
    <text evidence="2">The sequence shown here is derived from an EMBL/GenBank/DDBJ whole genome shotgun (WGS) entry which is preliminary data.</text>
</comment>
<proteinExistence type="predicted"/>
<accession>A0A0G1IDC9</accession>
<feature type="coiled-coil region" evidence="1">
    <location>
        <begin position="59"/>
        <end position="122"/>
    </location>
</feature>
<evidence type="ECO:0000313" key="3">
    <source>
        <dbReference type="Proteomes" id="UP000033977"/>
    </source>
</evidence>
<protein>
    <submittedName>
        <fullName evidence="2">Uncharacterized protein</fullName>
    </submittedName>
</protein>
<dbReference type="EMBL" id="LCIN01000007">
    <property type="protein sequence ID" value="KKT57220.1"/>
    <property type="molecule type" value="Genomic_DNA"/>
</dbReference>
<reference evidence="2 3" key="1">
    <citation type="journal article" date="2015" name="Nature">
        <title>rRNA introns, odd ribosomes, and small enigmatic genomes across a large radiation of phyla.</title>
        <authorList>
            <person name="Brown C.T."/>
            <person name="Hug L.A."/>
            <person name="Thomas B.C."/>
            <person name="Sharon I."/>
            <person name="Castelle C.J."/>
            <person name="Singh A."/>
            <person name="Wilkins M.J."/>
            <person name="Williams K.H."/>
            <person name="Banfield J.F."/>
        </authorList>
    </citation>
    <scope>NUCLEOTIDE SEQUENCE [LARGE SCALE GENOMIC DNA]</scope>
</reference>
<dbReference type="AlphaFoldDB" id="A0A0G1IDC9"/>
<name>A0A0G1IDC9_9BACT</name>
<keyword evidence="1" id="KW-0175">Coiled coil</keyword>
<evidence type="ECO:0000256" key="1">
    <source>
        <dbReference type="SAM" id="Coils"/>
    </source>
</evidence>
<organism evidence="2 3">
    <name type="scientific">Candidatus Giovannonibacteria bacterium GW2011_GWB1_44_23</name>
    <dbReference type="NCBI Taxonomy" id="1618652"/>
    <lineage>
        <taxon>Bacteria</taxon>
        <taxon>Candidatus Giovannoniibacteriota</taxon>
    </lineage>
</organism>
<evidence type="ECO:0000313" key="2">
    <source>
        <dbReference type="EMBL" id="KKT57220.1"/>
    </source>
</evidence>
<sequence length="265" mass="29892">MKREVKKVNSLEEIGALMTNNGGVDVSDVEALMKGLDDDAIEHANAAFVEGVAKQMEAIAKGEDVYRAAAEKLQNVEARIKKMTENNTHKDIFEDTPPVMKLRAVAAQLKEMMQKASDADKKNPFATKLLQFQRVHNALKELVKKGNEVLDSLKAGKDVGEKVVEELKNGFARHLYRFVEEDGWMELVQEKQLKEWATQHQSFGKAAVSWTVKDCPDHHRQYCDHWYWGANEQGVALCQALGTLDGVNTRIREFLKKKKSVPVSK</sequence>